<keyword evidence="2" id="KW-1185">Reference proteome</keyword>
<organism evidence="1 2">
    <name type="scientific">Marinigracilibium pacificum</name>
    <dbReference type="NCBI Taxonomy" id="2729599"/>
    <lineage>
        <taxon>Bacteria</taxon>
        <taxon>Pseudomonadati</taxon>
        <taxon>Bacteroidota</taxon>
        <taxon>Cytophagia</taxon>
        <taxon>Cytophagales</taxon>
        <taxon>Flammeovirgaceae</taxon>
        <taxon>Marinigracilibium</taxon>
    </lineage>
</organism>
<sequence>MNKKIVSIFTIYFVQFLITSCCNCEPVLTYEMTYTGVEIRSWDTSGFNPVETTGSAIKNSFGLSFELLTELNEVAYNQTLFDLSSFGYSSAYATSCECPPENIIVVDPIVLVTILVTDTQTQETNDVTGNFSVPGYDVEVLSIYDLLEDRPYWLEGFQADLTKTDNVPDNAVFTVKYKLESGTELTAQTQEIKFE</sequence>
<accession>A0A848IXA3</accession>
<protein>
    <recommendedName>
        <fullName evidence="3">DUF5034 domain-containing protein</fullName>
    </recommendedName>
</protein>
<evidence type="ECO:0000313" key="2">
    <source>
        <dbReference type="Proteomes" id="UP000559010"/>
    </source>
</evidence>
<dbReference type="AlphaFoldDB" id="A0A848IXA3"/>
<dbReference type="PROSITE" id="PS51257">
    <property type="entry name" value="PROKAR_LIPOPROTEIN"/>
    <property type="match status" value="1"/>
</dbReference>
<proteinExistence type="predicted"/>
<dbReference type="RefSeq" id="WP_169678915.1">
    <property type="nucleotide sequence ID" value="NZ_JABBNU010000003.1"/>
</dbReference>
<evidence type="ECO:0000313" key="1">
    <source>
        <dbReference type="EMBL" id="NMM47915.1"/>
    </source>
</evidence>
<name>A0A848IXA3_9BACT</name>
<gene>
    <name evidence="1" type="ORF">HH304_05845</name>
</gene>
<evidence type="ECO:0008006" key="3">
    <source>
        <dbReference type="Google" id="ProtNLM"/>
    </source>
</evidence>
<comment type="caution">
    <text evidence="1">The sequence shown here is derived from an EMBL/GenBank/DDBJ whole genome shotgun (WGS) entry which is preliminary data.</text>
</comment>
<reference evidence="1 2" key="1">
    <citation type="submission" date="2020-04" db="EMBL/GenBank/DDBJ databases">
        <title>Flammeovirgaceae bacterium KN852 isolated from deep sea.</title>
        <authorList>
            <person name="Zhang D.-C."/>
        </authorList>
    </citation>
    <scope>NUCLEOTIDE SEQUENCE [LARGE SCALE GENOMIC DNA]</scope>
    <source>
        <strain evidence="1 2">KN852</strain>
    </source>
</reference>
<dbReference type="Proteomes" id="UP000559010">
    <property type="component" value="Unassembled WGS sequence"/>
</dbReference>
<dbReference type="EMBL" id="JABBNU010000003">
    <property type="protein sequence ID" value="NMM47915.1"/>
    <property type="molecule type" value="Genomic_DNA"/>
</dbReference>